<dbReference type="InterPro" id="IPR035919">
    <property type="entry name" value="EAL_sf"/>
</dbReference>
<evidence type="ECO:0000259" key="1">
    <source>
        <dbReference type="PROSITE" id="PS50883"/>
    </source>
</evidence>
<dbReference type="Pfam" id="PF08495">
    <property type="entry name" value="FIST"/>
    <property type="match status" value="1"/>
</dbReference>
<dbReference type="Pfam" id="PF00990">
    <property type="entry name" value="GGDEF"/>
    <property type="match status" value="1"/>
</dbReference>
<organism evidence="2 3">
    <name type="scientific">Vibrio orientalis CIP 102891 = ATCC 33934</name>
    <dbReference type="NCBI Taxonomy" id="675816"/>
    <lineage>
        <taxon>Bacteria</taxon>
        <taxon>Pseudomonadati</taxon>
        <taxon>Pseudomonadota</taxon>
        <taxon>Gammaproteobacteria</taxon>
        <taxon>Vibrionales</taxon>
        <taxon>Vibrionaceae</taxon>
        <taxon>Vibrio</taxon>
        <taxon>Vibrio oreintalis group</taxon>
    </lineage>
</organism>
<dbReference type="GO" id="GO:0071111">
    <property type="term" value="F:cyclic-guanylate-specific phosphodiesterase activity"/>
    <property type="evidence" value="ECO:0007669"/>
    <property type="project" value="InterPro"/>
</dbReference>
<dbReference type="InterPro" id="IPR019494">
    <property type="entry name" value="FIST_C"/>
</dbReference>
<dbReference type="EMBL" id="AFWH01000049">
    <property type="protein sequence ID" value="EGU47556.1"/>
    <property type="molecule type" value="Genomic_DNA"/>
</dbReference>
<sequence>MEPQVEALCEELQLGMASKAMISFSAHASGLYQALGQVVEIPISGGLATSVGGHHEWVLFGNQTYRNAAVFVALHSERLTIHRNAFSEWTPIGGTLRVTGSQGYILKTLDYQSAYAIYQQRLAEDRSITLEQLYSFPLQASSGQISSMREIYSDGSMRLDNPVNIGDEVRICYNHPSLTLEQVRYDVVQLARSNPESVFIFNCESRLEFLEGVSETKPFEHLECSNGSYCMGEFYRGDCQETLHHSMTYLALSEDSQRPAIVIDEQDEFPVSPLFHLIRHSIDELNQAQKGMQDKLAKQTEKLIESYRLDKHTGLNNRVALQERLKVFKQHQHVITIKLSNFHQVNEKYGYQVADELIRDLSDHFVERLSLRRGHDFVKNLYYIGPAEWAIVFSAEVSSHKIQQDFSAFADQIERINFEPYDLPDVDYLSVSITGGIASSSDFPDIPGDELLLKSIDARRMGKERNTHFFNAKDCAITAEQLQDKINLMGVVSRAILKKNIITYTQPIFAAQTRQQVSQECLVRIEDEGNIISPGRFLPIIEGTHLYTRLSRYMLSSTLSYMADKQDSFSINLSPQDMLSDKTLYLLEESIAKLNDPYRLGIEVLESEQIKDFGRMAEICRHFKQMGVRLMVDDFGSGYSNIDEIIRLEPDIIKLDGSLIKTIDRDVKQRQITGQLVQLCQVLNAKTVAEFVHNREVCEIAEDLGVDYLQGFYLAEPSRLF</sequence>
<comment type="caution">
    <text evidence="2">The sequence shown here is derived from an EMBL/GenBank/DDBJ whole genome shotgun (WGS) entry which is preliminary data.</text>
</comment>
<dbReference type="PATRIC" id="fig|675816.5.peg.3293"/>
<dbReference type="InterPro" id="IPR043128">
    <property type="entry name" value="Rev_trsase/Diguanyl_cyclase"/>
</dbReference>
<dbReference type="PANTHER" id="PTHR33121">
    <property type="entry name" value="CYCLIC DI-GMP PHOSPHODIESTERASE PDEF"/>
    <property type="match status" value="1"/>
</dbReference>
<accession>F9SWJ4</accession>
<dbReference type="AlphaFoldDB" id="F9SWJ4"/>
<dbReference type="InterPro" id="IPR013702">
    <property type="entry name" value="FIST_domain_N"/>
</dbReference>
<evidence type="ECO:0000313" key="3">
    <source>
        <dbReference type="Proteomes" id="UP000002817"/>
    </source>
</evidence>
<name>F9SWJ4_VIBOR</name>
<dbReference type="eggNOG" id="COG3287">
    <property type="taxonomic scope" value="Bacteria"/>
</dbReference>
<dbReference type="eggNOG" id="COG2200">
    <property type="taxonomic scope" value="Bacteria"/>
</dbReference>
<dbReference type="InterPro" id="IPR050706">
    <property type="entry name" value="Cyclic-di-GMP_PDE-like"/>
</dbReference>
<dbReference type="InterPro" id="IPR029787">
    <property type="entry name" value="Nucleotide_cyclase"/>
</dbReference>
<dbReference type="SUPFAM" id="SSF55073">
    <property type="entry name" value="Nucleotide cyclase"/>
    <property type="match status" value="1"/>
</dbReference>
<feature type="domain" description="EAL" evidence="1">
    <location>
        <begin position="485"/>
        <end position="721"/>
    </location>
</feature>
<dbReference type="Proteomes" id="UP000002817">
    <property type="component" value="Unassembled WGS sequence"/>
</dbReference>
<reference evidence="2 3" key="1">
    <citation type="journal article" date="2012" name="Int. J. Syst. Evol. Microbiol.">
        <title>Vibrio caribbeanicus sp. nov., isolated from the marine sponge Scleritoderma cyanea.</title>
        <authorList>
            <person name="Hoffmann M."/>
            <person name="Monday S.R."/>
            <person name="Allard M.W."/>
            <person name="Strain E.A."/>
            <person name="Whittaker P."/>
            <person name="Naum M."/>
            <person name="McCarthy P.J."/>
            <person name="Lopez J.V."/>
            <person name="Fischer M."/>
            <person name="Brown E.W."/>
        </authorList>
    </citation>
    <scope>NUCLEOTIDE SEQUENCE [LARGE SCALE GENOMIC DNA]</scope>
    <source>
        <strain evidence="3">CIP 102891 / ATCC 33934</strain>
    </source>
</reference>
<proteinExistence type="predicted"/>
<dbReference type="PROSITE" id="PS50883">
    <property type="entry name" value="EAL"/>
    <property type="match status" value="1"/>
</dbReference>
<dbReference type="Pfam" id="PF00563">
    <property type="entry name" value="EAL"/>
    <property type="match status" value="1"/>
</dbReference>
<dbReference type="Gene3D" id="3.20.20.450">
    <property type="entry name" value="EAL domain"/>
    <property type="match status" value="1"/>
</dbReference>
<protein>
    <submittedName>
        <fullName evidence="2">Sensory box/GGDEF family protein</fullName>
    </submittedName>
</protein>
<dbReference type="InterPro" id="IPR000160">
    <property type="entry name" value="GGDEF_dom"/>
</dbReference>
<dbReference type="STRING" id="675816.VIA_000047"/>
<dbReference type="PANTHER" id="PTHR33121:SF79">
    <property type="entry name" value="CYCLIC DI-GMP PHOSPHODIESTERASE PDED-RELATED"/>
    <property type="match status" value="1"/>
</dbReference>
<dbReference type="SMART" id="SM01204">
    <property type="entry name" value="FIST_C"/>
    <property type="match status" value="1"/>
</dbReference>
<dbReference type="eggNOG" id="COG2199">
    <property type="taxonomic scope" value="Bacteria"/>
</dbReference>
<dbReference type="InterPro" id="IPR001633">
    <property type="entry name" value="EAL_dom"/>
</dbReference>
<dbReference type="SUPFAM" id="SSF141868">
    <property type="entry name" value="EAL domain-like"/>
    <property type="match status" value="1"/>
</dbReference>
<gene>
    <name evidence="2" type="ORF">VIOR3934_03549</name>
</gene>
<evidence type="ECO:0000313" key="2">
    <source>
        <dbReference type="EMBL" id="EGU47556.1"/>
    </source>
</evidence>
<dbReference type="SMART" id="SM00267">
    <property type="entry name" value="GGDEF"/>
    <property type="match status" value="1"/>
</dbReference>
<dbReference type="Gene3D" id="3.30.70.270">
    <property type="match status" value="1"/>
</dbReference>
<dbReference type="SMART" id="SM00052">
    <property type="entry name" value="EAL"/>
    <property type="match status" value="1"/>
</dbReference>
<dbReference type="CDD" id="cd01948">
    <property type="entry name" value="EAL"/>
    <property type="match status" value="1"/>
</dbReference>